<dbReference type="InParanoid" id="D8Q6X6"/>
<evidence type="ECO:0000256" key="1">
    <source>
        <dbReference type="SAM" id="MobiDB-lite"/>
    </source>
</evidence>
<feature type="non-terminal residue" evidence="2">
    <location>
        <position position="213"/>
    </location>
</feature>
<accession>D8Q6X6</accession>
<dbReference type="Proteomes" id="UP000007431">
    <property type="component" value="Unassembled WGS sequence"/>
</dbReference>
<dbReference type="RefSeq" id="XP_003031222.1">
    <property type="nucleotide sequence ID" value="XM_003031176.1"/>
</dbReference>
<dbReference type="EMBL" id="GL377307">
    <property type="protein sequence ID" value="EFI96319.1"/>
    <property type="molecule type" value="Genomic_DNA"/>
</dbReference>
<reference evidence="2 3" key="1">
    <citation type="journal article" date="2010" name="Nat. Biotechnol.">
        <title>Genome sequence of the model mushroom Schizophyllum commune.</title>
        <authorList>
            <person name="Ohm R.A."/>
            <person name="de Jong J.F."/>
            <person name="Lugones L.G."/>
            <person name="Aerts A."/>
            <person name="Kothe E."/>
            <person name="Stajich J.E."/>
            <person name="de Vries R.P."/>
            <person name="Record E."/>
            <person name="Levasseur A."/>
            <person name="Baker S.E."/>
            <person name="Bartholomew K.A."/>
            <person name="Coutinho P.M."/>
            <person name="Erdmann S."/>
            <person name="Fowler T.J."/>
            <person name="Gathman A.C."/>
            <person name="Lombard V."/>
            <person name="Henrissat B."/>
            <person name="Knabe N."/>
            <person name="Kuees U."/>
            <person name="Lilly W.W."/>
            <person name="Lindquist E."/>
            <person name="Lucas S."/>
            <person name="Magnuson J.K."/>
            <person name="Piumi F."/>
            <person name="Raudaskoski M."/>
            <person name="Salamov A."/>
            <person name="Schmutz J."/>
            <person name="Schwarze F.W.M.R."/>
            <person name="vanKuyk P.A."/>
            <person name="Horton J.S."/>
            <person name="Grigoriev I.V."/>
            <person name="Woesten H.A.B."/>
        </authorList>
    </citation>
    <scope>NUCLEOTIDE SEQUENCE [LARGE SCALE GENOMIC DNA]</scope>
    <source>
        <strain evidence="3">H4-8 / FGSC 9210</strain>
    </source>
</reference>
<dbReference type="GeneID" id="9588989"/>
<dbReference type="AlphaFoldDB" id="D8Q6X6"/>
<dbReference type="KEGG" id="scm:SCHCO_02327474"/>
<sequence length="213" mass="22516">MILADPCEACAASATYGGITSRQHRSECTQQRLGPSSSCSKTARASSTSSALSRWTEVHSPTSVASMVPSGDDAAHLEVVDRYRVPRLVLDVHDLAIVRGEPDAESLAVTANSSTVWSTALAVTAVATLLPSESTTVLLRSKERVASYASLPGGLLVNQGIGSQLDIASGDGAWGCTGRRSPYMRQYTCCGHSLRLLPESFVSYSIVNAHSSW</sequence>
<evidence type="ECO:0000313" key="2">
    <source>
        <dbReference type="EMBL" id="EFI96319.1"/>
    </source>
</evidence>
<evidence type="ECO:0000313" key="3">
    <source>
        <dbReference type="Proteomes" id="UP000007431"/>
    </source>
</evidence>
<organism evidence="3">
    <name type="scientific">Schizophyllum commune (strain H4-8 / FGSC 9210)</name>
    <name type="common">Split gill fungus</name>
    <dbReference type="NCBI Taxonomy" id="578458"/>
    <lineage>
        <taxon>Eukaryota</taxon>
        <taxon>Fungi</taxon>
        <taxon>Dikarya</taxon>
        <taxon>Basidiomycota</taxon>
        <taxon>Agaricomycotina</taxon>
        <taxon>Agaricomycetes</taxon>
        <taxon>Agaricomycetidae</taxon>
        <taxon>Agaricales</taxon>
        <taxon>Schizophyllaceae</taxon>
        <taxon>Schizophyllum</taxon>
    </lineage>
</organism>
<name>D8Q6X6_SCHCM</name>
<feature type="compositionally biased region" description="Low complexity" evidence="1">
    <location>
        <begin position="36"/>
        <end position="45"/>
    </location>
</feature>
<protein>
    <submittedName>
        <fullName evidence="2">Uncharacterized protein</fullName>
    </submittedName>
</protein>
<dbReference type="HOGENOM" id="CLU_1295070_0_0_1"/>
<gene>
    <name evidence="2" type="ORF">SCHCODRAFT_109554</name>
</gene>
<keyword evidence="3" id="KW-1185">Reference proteome</keyword>
<feature type="region of interest" description="Disordered" evidence="1">
    <location>
        <begin position="21"/>
        <end position="45"/>
    </location>
</feature>
<dbReference type="VEuPathDB" id="FungiDB:SCHCODRAFT_02327474"/>
<proteinExistence type="predicted"/>